<feature type="region of interest" description="Disordered" evidence="5">
    <location>
        <begin position="148"/>
        <end position="192"/>
    </location>
</feature>
<dbReference type="SUPFAM" id="SSF56176">
    <property type="entry name" value="FAD-binding/transporter-associated domain-like"/>
    <property type="match status" value="1"/>
</dbReference>
<dbReference type="GO" id="GO:0005886">
    <property type="term" value="C:plasma membrane"/>
    <property type="evidence" value="ECO:0007669"/>
    <property type="project" value="TreeGrafter"/>
</dbReference>
<dbReference type="Pfam" id="PF00571">
    <property type="entry name" value="CBS"/>
    <property type="match status" value="2"/>
</dbReference>
<dbReference type="PANTHER" id="PTHR22777:SF27">
    <property type="entry name" value="MAGNESIUM AND COBALT EFFLUX PROTEIN CORC"/>
    <property type="match status" value="1"/>
</dbReference>
<evidence type="ECO:0000256" key="2">
    <source>
        <dbReference type="ARBA" id="ARBA00022737"/>
    </source>
</evidence>
<keyword evidence="2" id="KW-0677">Repeat</keyword>
<dbReference type="RefSeq" id="WP_023786905.1">
    <property type="nucleotide sequence ID" value="NC_022997.1"/>
</dbReference>
<gene>
    <name evidence="7" type="ORF">W911_07585</name>
</gene>
<organism evidence="7 8">
    <name type="scientific">Hyphomicrobium nitrativorans NL23</name>
    <dbReference type="NCBI Taxonomy" id="1029756"/>
    <lineage>
        <taxon>Bacteria</taxon>
        <taxon>Pseudomonadati</taxon>
        <taxon>Pseudomonadota</taxon>
        <taxon>Alphaproteobacteria</taxon>
        <taxon>Hyphomicrobiales</taxon>
        <taxon>Hyphomicrobiaceae</taxon>
        <taxon>Hyphomicrobium</taxon>
    </lineage>
</organism>
<dbReference type="SUPFAM" id="SSF54631">
    <property type="entry name" value="CBS-domain pair"/>
    <property type="match status" value="1"/>
</dbReference>
<dbReference type="Gene3D" id="3.10.580.10">
    <property type="entry name" value="CBS-domain"/>
    <property type="match status" value="2"/>
</dbReference>
<evidence type="ECO:0000313" key="7">
    <source>
        <dbReference type="EMBL" id="AHB48282.1"/>
    </source>
</evidence>
<dbReference type="Proteomes" id="UP000018542">
    <property type="component" value="Chromosome"/>
</dbReference>
<dbReference type="Gene3D" id="3.30.465.10">
    <property type="match status" value="1"/>
</dbReference>
<dbReference type="PATRIC" id="fig|1029756.8.peg.1587"/>
<dbReference type="InterPro" id="IPR036318">
    <property type="entry name" value="FAD-bd_PCMH-like_sf"/>
</dbReference>
<dbReference type="InterPro" id="IPR000644">
    <property type="entry name" value="CBS_dom"/>
</dbReference>
<sequence>MTSNDEQTDDAATLSGDRPSMRESASGWLHQIWARLGLGEQLSLREKLEVLLKEEAKVTGEFSPEELNMLGGLLRFGGSRVDEVMVPRTDIVAIEEMQSLGDLILLFEESGVSRIPIYHETLDDPRGMIHIKDLFRWVSAEVAGRALRAPTKQRSGEPEGALAGDALADGDAKDDAVQDATTQGEPAKPDLSRLDMSRPIAVLKLKKPVLYVPPSMPAMNLLVRMQATRIHMALVVDEYGGTDGLVTIEDLVEQIVGDIEDEHDEEEADLILEDPRLGLVASGRAPVEDLEERLGFKFLTAEEEAEIDTLGGLVFSIVGRVPARGELIRHSSGVEFEVLDADPRRVKRLKIHVPPTPPSDNGHAAG</sequence>
<keyword evidence="3 4" id="KW-0129">CBS domain</keyword>
<dbReference type="InterPro" id="IPR016169">
    <property type="entry name" value="FAD-bd_PCMH_sub2"/>
</dbReference>
<evidence type="ECO:0000256" key="5">
    <source>
        <dbReference type="SAM" id="MobiDB-lite"/>
    </source>
</evidence>
<evidence type="ECO:0000256" key="3">
    <source>
        <dbReference type="ARBA" id="ARBA00023122"/>
    </source>
</evidence>
<evidence type="ECO:0000256" key="4">
    <source>
        <dbReference type="PROSITE-ProRule" id="PRU00703"/>
    </source>
</evidence>
<proteinExistence type="inferred from homology"/>
<feature type="domain" description="CBS" evidence="6">
    <location>
        <begin position="205"/>
        <end position="265"/>
    </location>
</feature>
<dbReference type="PROSITE" id="PS51371">
    <property type="entry name" value="CBS"/>
    <property type="match status" value="2"/>
</dbReference>
<feature type="compositionally biased region" description="Low complexity" evidence="5">
    <location>
        <begin position="160"/>
        <end position="169"/>
    </location>
</feature>
<dbReference type="SMART" id="SM00116">
    <property type="entry name" value="CBS"/>
    <property type="match status" value="2"/>
</dbReference>
<dbReference type="HOGENOM" id="CLU_015237_3_1_5"/>
<dbReference type="CDD" id="cd04590">
    <property type="entry name" value="CBS_pair_CorC_HlyC_assoc"/>
    <property type="match status" value="1"/>
</dbReference>
<keyword evidence="8" id="KW-1185">Reference proteome</keyword>
<dbReference type="KEGG" id="hni:W911_07585"/>
<evidence type="ECO:0000259" key="6">
    <source>
        <dbReference type="PROSITE" id="PS51371"/>
    </source>
</evidence>
<dbReference type="SMART" id="SM01091">
    <property type="entry name" value="CorC_HlyC"/>
    <property type="match status" value="1"/>
</dbReference>
<dbReference type="InterPro" id="IPR044751">
    <property type="entry name" value="Ion_transp-like_CBS"/>
</dbReference>
<dbReference type="PANTHER" id="PTHR22777">
    <property type="entry name" value="HEMOLYSIN-RELATED"/>
    <property type="match status" value="1"/>
</dbReference>
<dbReference type="Pfam" id="PF03471">
    <property type="entry name" value="CorC_HlyC"/>
    <property type="match status" value="1"/>
</dbReference>
<dbReference type="EMBL" id="CP006912">
    <property type="protein sequence ID" value="AHB48282.1"/>
    <property type="molecule type" value="Genomic_DNA"/>
</dbReference>
<comment type="similarity">
    <text evidence="1">Belongs to the UPF0053 family. Hemolysin C subfamily.</text>
</comment>
<accession>V5SCR4</accession>
<name>V5SCR4_9HYPH</name>
<reference evidence="7 8" key="1">
    <citation type="journal article" date="2014" name="Genome Announc.">
        <title>Complete Genome Sequence of Hyphomicrobium nitrativorans Strain NL23, a Denitrifying Bacterium Isolated from Biofilm of a Methanol-Fed Denitrification System Treating Seawater at the Montreal Biodome.</title>
        <authorList>
            <person name="Martineau C."/>
            <person name="Villeneuve C."/>
            <person name="Mauffrey F."/>
            <person name="Villemur R."/>
        </authorList>
    </citation>
    <scope>NUCLEOTIDE SEQUENCE [LARGE SCALE GENOMIC DNA]</scope>
    <source>
        <strain evidence="7">NL23</strain>
    </source>
</reference>
<feature type="region of interest" description="Disordered" evidence="5">
    <location>
        <begin position="1"/>
        <end position="22"/>
    </location>
</feature>
<feature type="domain" description="CBS" evidence="6">
    <location>
        <begin position="85"/>
        <end position="147"/>
    </location>
</feature>
<evidence type="ECO:0000313" key="8">
    <source>
        <dbReference type="Proteomes" id="UP000018542"/>
    </source>
</evidence>
<evidence type="ECO:0000256" key="1">
    <source>
        <dbReference type="ARBA" id="ARBA00006446"/>
    </source>
</evidence>
<dbReference type="InterPro" id="IPR046342">
    <property type="entry name" value="CBS_dom_sf"/>
</dbReference>
<dbReference type="InterPro" id="IPR005170">
    <property type="entry name" value="Transptr-assoc_dom"/>
</dbReference>
<protein>
    <recommendedName>
        <fullName evidence="6">CBS domain-containing protein</fullName>
    </recommendedName>
</protein>
<dbReference type="GO" id="GO:0050660">
    <property type="term" value="F:flavin adenine dinucleotide binding"/>
    <property type="evidence" value="ECO:0007669"/>
    <property type="project" value="InterPro"/>
</dbReference>
<dbReference type="AlphaFoldDB" id="V5SCR4"/>
<dbReference type="STRING" id="1029756.W911_07585"/>